<accession>A0AAN8WP44</accession>
<dbReference type="Proteomes" id="UP001381693">
    <property type="component" value="Unassembled WGS sequence"/>
</dbReference>
<name>A0AAN8WP44_HALRR</name>
<protein>
    <submittedName>
        <fullName evidence="1">Uncharacterized protein</fullName>
    </submittedName>
</protein>
<gene>
    <name evidence="1" type="ORF">SK128_010366</name>
</gene>
<organism evidence="1 2">
    <name type="scientific">Halocaridina rubra</name>
    <name type="common">Hawaiian red shrimp</name>
    <dbReference type="NCBI Taxonomy" id="373956"/>
    <lineage>
        <taxon>Eukaryota</taxon>
        <taxon>Metazoa</taxon>
        <taxon>Ecdysozoa</taxon>
        <taxon>Arthropoda</taxon>
        <taxon>Crustacea</taxon>
        <taxon>Multicrustacea</taxon>
        <taxon>Malacostraca</taxon>
        <taxon>Eumalacostraca</taxon>
        <taxon>Eucarida</taxon>
        <taxon>Decapoda</taxon>
        <taxon>Pleocyemata</taxon>
        <taxon>Caridea</taxon>
        <taxon>Atyoidea</taxon>
        <taxon>Atyidae</taxon>
        <taxon>Halocaridina</taxon>
    </lineage>
</organism>
<proteinExistence type="predicted"/>
<feature type="non-terminal residue" evidence="1">
    <location>
        <position position="69"/>
    </location>
</feature>
<comment type="caution">
    <text evidence="1">The sequence shown here is derived from an EMBL/GenBank/DDBJ whole genome shotgun (WGS) entry which is preliminary data.</text>
</comment>
<evidence type="ECO:0000313" key="1">
    <source>
        <dbReference type="EMBL" id="KAK7028791.1"/>
    </source>
</evidence>
<sequence>MPRSPYTPSFNQLRVCLDDHNGTSTTSYFGSPDRNGVSDWDRRSITNEVVENHPLTRLRPAHYLNEGSK</sequence>
<dbReference type="AlphaFoldDB" id="A0AAN8WP44"/>
<reference evidence="1 2" key="1">
    <citation type="submission" date="2023-11" db="EMBL/GenBank/DDBJ databases">
        <title>Halocaridina rubra genome assembly.</title>
        <authorList>
            <person name="Smith C."/>
        </authorList>
    </citation>
    <scope>NUCLEOTIDE SEQUENCE [LARGE SCALE GENOMIC DNA]</scope>
    <source>
        <strain evidence="1">EP-1</strain>
        <tissue evidence="1">Whole</tissue>
    </source>
</reference>
<dbReference type="EMBL" id="JAXCGZ010022650">
    <property type="protein sequence ID" value="KAK7028791.1"/>
    <property type="molecule type" value="Genomic_DNA"/>
</dbReference>
<evidence type="ECO:0000313" key="2">
    <source>
        <dbReference type="Proteomes" id="UP001381693"/>
    </source>
</evidence>
<keyword evidence="2" id="KW-1185">Reference proteome</keyword>